<dbReference type="GO" id="GO:0046872">
    <property type="term" value="F:metal ion binding"/>
    <property type="evidence" value="ECO:0007669"/>
    <property type="project" value="UniProtKB-UniRule"/>
</dbReference>
<comment type="catalytic activity">
    <reaction evidence="3">
        <text>an L-aminoacyl-L-amino acid + H2O = 2 an L-alpha-amino acid</text>
        <dbReference type="Rhea" id="RHEA:48940"/>
        <dbReference type="ChEBI" id="CHEBI:15377"/>
        <dbReference type="ChEBI" id="CHEBI:59869"/>
        <dbReference type="ChEBI" id="CHEBI:77460"/>
        <dbReference type="EC" id="3.4.13.19"/>
    </reaction>
</comment>
<dbReference type="PANTHER" id="PTHR10443">
    <property type="entry name" value="MICROSOMAL DIPEPTIDASE"/>
    <property type="match status" value="1"/>
</dbReference>
<feature type="transmembrane region" description="Helical" evidence="4">
    <location>
        <begin position="395"/>
        <end position="419"/>
    </location>
</feature>
<keyword evidence="7" id="KW-1185">Reference proteome</keyword>
<keyword evidence="4" id="KW-1133">Transmembrane helix</keyword>
<dbReference type="SMART" id="SM00135">
    <property type="entry name" value="LY"/>
    <property type="match status" value="5"/>
</dbReference>
<keyword evidence="4" id="KW-0812">Transmembrane</keyword>
<gene>
    <name evidence="6" type="ORF">DGAL_LOCUS15010</name>
</gene>
<dbReference type="PANTHER" id="PTHR10443:SF12">
    <property type="entry name" value="DIPEPTIDASE"/>
    <property type="match status" value="1"/>
</dbReference>
<keyword evidence="3" id="KW-0645">Protease</keyword>
<dbReference type="InterPro" id="IPR008257">
    <property type="entry name" value="Pept_M19"/>
</dbReference>
<dbReference type="GO" id="GO:0006508">
    <property type="term" value="P:proteolysis"/>
    <property type="evidence" value="ECO:0007669"/>
    <property type="project" value="UniProtKB-KW"/>
</dbReference>
<comment type="cofactor">
    <cofactor evidence="3">
        <name>Zn(2+)</name>
        <dbReference type="ChEBI" id="CHEBI:29105"/>
    </cofactor>
</comment>
<dbReference type="PROSITE" id="PS51120">
    <property type="entry name" value="LDLRB"/>
    <property type="match status" value="1"/>
</dbReference>
<organism evidence="6 7">
    <name type="scientific">Daphnia galeata</name>
    <dbReference type="NCBI Taxonomy" id="27404"/>
    <lineage>
        <taxon>Eukaryota</taxon>
        <taxon>Metazoa</taxon>
        <taxon>Ecdysozoa</taxon>
        <taxon>Arthropoda</taxon>
        <taxon>Crustacea</taxon>
        <taxon>Branchiopoda</taxon>
        <taxon>Diplostraca</taxon>
        <taxon>Cladocera</taxon>
        <taxon>Anomopoda</taxon>
        <taxon>Daphniidae</taxon>
        <taxon>Daphnia</taxon>
    </lineage>
</organism>
<feature type="repeat" description="LDL-receptor class B" evidence="2">
    <location>
        <begin position="167"/>
        <end position="211"/>
    </location>
</feature>
<dbReference type="InterPro" id="IPR011042">
    <property type="entry name" value="6-blade_b-propeller_TolB-like"/>
</dbReference>
<accession>A0A8J2RZH6</accession>
<dbReference type="OrthoDB" id="445695at2759"/>
<keyword evidence="3" id="KW-0336">GPI-anchor</keyword>
<sequence length="925" mass="103743">MSLKTIVILISFTLVAGRILKHDDLIIAVGDQLEFLTNGSESRTLTLDSYNASKLSALSYDATTRKLFFSDRRHRYGHIFSVKLGDESQRHPVEDIVEKNSNETVESLTYDPVDKMLLWTDGFNRSIRRVQIDHDDVHVEEDTAVEIVHFLKSDDKPRGLVADPCMRKMYWTNRYMSHPTIERSHLDGSQREILIKADLLLPNALDLDVREQMIYWADNHRNGYFRLERSFVNGTGRQEIYRGIGQFIISLTVGSDYVYWSDYDHKNVWSLPKDGSSKNPIILRKFTRPAMGLVVFRHQPLNCNLFPSIEADNSTRKSDLSIHDQTNVAPSLPEYEDADLCLGFCYNNGECVHVNSDLRCSCQVGYSGDRCELVVEKSVEWDCSIMVKEQSRSEMISLICLTAICIILLVVVVILSLQLMKLTSGKRLRVFKRRVLKRPNKIESRVLVEDLENCCNSFTLCERSCPQQQQDFSAVTRENSWNDGGRDCIGISIPNHHSCCKLSTTKMKQSFVTLVIVLLAAEQIRSSPTGRLEKFAFEKYLTRARAVLDRVPLIDGHNDFPMTLRDLARNQVGDLDINDLTTSEPWASSSSSHTDINRLRTGKVGAQFWSAYVGCTTQYKDAISKTWEQIDVVHRMVEANPTTFEFVTSAQGIEDAFSQGKIGSLIGVEGGHSIDSSLAVLRMMYDMGVRYMTMTHSCATPWADNSQVDNPGGVAVHDGLTPFGKTVVAEMNRLGMLIDLSHVSRKTMRDALETSTAPVIFSHSSAYALCNTTRNVPDDILQLVAQNGGVVMVNFFPFFVTCSSTATVQDVANHMDHIRNIAGVDHIGIGADYNGITEVPEGLKDVSEYPNLFAELLSRGWAEADLEKVAGLNLLRVFRGAEAVRDQMAADGVIPFDEWIPQTDLPAESLPCSTGQFKSVKLSTE</sequence>
<evidence type="ECO:0000256" key="2">
    <source>
        <dbReference type="PROSITE-ProRule" id="PRU00461"/>
    </source>
</evidence>
<comment type="subcellular location">
    <subcellularLocation>
        <location evidence="3">Membrane</location>
        <topology evidence="3">Lipid-anchor</topology>
        <topology evidence="3">GPI-anchor</topology>
    </subcellularLocation>
</comment>
<keyword evidence="4" id="KW-0472">Membrane</keyword>
<keyword evidence="3" id="KW-0732">Signal</keyword>
<feature type="signal peptide" evidence="3">
    <location>
        <begin position="1"/>
        <end position="17"/>
    </location>
</feature>
<dbReference type="FunFam" id="3.20.20.140:FF:000030">
    <property type="entry name" value="Dipeptidase"/>
    <property type="match status" value="1"/>
</dbReference>
<dbReference type="PROSITE" id="PS01186">
    <property type="entry name" value="EGF_2"/>
    <property type="match status" value="1"/>
</dbReference>
<dbReference type="SUPFAM" id="SSF51556">
    <property type="entry name" value="Metallo-dependent hydrolases"/>
    <property type="match status" value="1"/>
</dbReference>
<dbReference type="AlphaFoldDB" id="A0A8J2RZH6"/>
<dbReference type="Gene3D" id="2.120.10.30">
    <property type="entry name" value="TolB, C-terminal domain"/>
    <property type="match status" value="1"/>
</dbReference>
<keyword evidence="3" id="KW-0224">Dipeptidase</keyword>
<evidence type="ECO:0000256" key="4">
    <source>
        <dbReference type="SAM" id="Phobius"/>
    </source>
</evidence>
<dbReference type="Proteomes" id="UP000789390">
    <property type="component" value="Unassembled WGS sequence"/>
</dbReference>
<comment type="subunit">
    <text evidence="3">Homodimer; disulfide-linked.</text>
</comment>
<keyword evidence="3" id="KW-0449">Lipoprotein</keyword>
<dbReference type="SUPFAM" id="SSF57196">
    <property type="entry name" value="EGF/Laminin"/>
    <property type="match status" value="1"/>
</dbReference>
<evidence type="ECO:0000256" key="1">
    <source>
        <dbReference type="PROSITE-ProRule" id="PRU00076"/>
    </source>
</evidence>
<dbReference type="CDD" id="cd00054">
    <property type="entry name" value="EGF_CA"/>
    <property type="match status" value="1"/>
</dbReference>
<dbReference type="GO" id="GO:0098552">
    <property type="term" value="C:side of membrane"/>
    <property type="evidence" value="ECO:0007669"/>
    <property type="project" value="UniProtKB-KW"/>
</dbReference>
<dbReference type="SUPFAM" id="SSF63825">
    <property type="entry name" value="YWTD domain"/>
    <property type="match status" value="1"/>
</dbReference>
<evidence type="ECO:0000313" key="7">
    <source>
        <dbReference type="Proteomes" id="UP000789390"/>
    </source>
</evidence>
<keyword evidence="3" id="KW-0482">Metalloprotease</keyword>
<evidence type="ECO:0000256" key="3">
    <source>
        <dbReference type="RuleBase" id="RU341113"/>
    </source>
</evidence>
<dbReference type="InterPro" id="IPR000742">
    <property type="entry name" value="EGF"/>
</dbReference>
<dbReference type="InterPro" id="IPR032466">
    <property type="entry name" value="Metal_Hydrolase"/>
</dbReference>
<dbReference type="InterPro" id="IPR000180">
    <property type="entry name" value="Dipep_AS"/>
</dbReference>
<comment type="caution">
    <text evidence="1">Lacks conserved residue(s) required for the propagation of feature annotation.</text>
</comment>
<keyword evidence="3" id="KW-0378">Hydrolase</keyword>
<feature type="chain" id="PRO_5035341529" description="Dipeptidase" evidence="3">
    <location>
        <begin position="18"/>
        <end position="925"/>
    </location>
</feature>
<feature type="domain" description="EGF-like" evidence="5">
    <location>
        <begin position="337"/>
        <end position="372"/>
    </location>
</feature>
<dbReference type="EMBL" id="CAKKLH010000314">
    <property type="protein sequence ID" value="CAH0111368.1"/>
    <property type="molecule type" value="Genomic_DNA"/>
</dbReference>
<dbReference type="Gene3D" id="2.10.25.10">
    <property type="entry name" value="Laminin"/>
    <property type="match status" value="1"/>
</dbReference>
<protein>
    <recommendedName>
        <fullName evidence="3">Dipeptidase</fullName>
        <ecNumber evidence="3">3.4.13.19</ecNumber>
    </recommendedName>
</protein>
<feature type="disulfide bond" evidence="1">
    <location>
        <begin position="341"/>
        <end position="351"/>
    </location>
</feature>
<reference evidence="6" key="1">
    <citation type="submission" date="2021-11" db="EMBL/GenBank/DDBJ databases">
        <authorList>
            <person name="Schell T."/>
        </authorList>
    </citation>
    <scope>NUCLEOTIDE SEQUENCE</scope>
    <source>
        <strain evidence="6">M5</strain>
    </source>
</reference>
<evidence type="ECO:0000259" key="5">
    <source>
        <dbReference type="PROSITE" id="PS50026"/>
    </source>
</evidence>
<dbReference type="PROSITE" id="PS50026">
    <property type="entry name" value="EGF_3"/>
    <property type="match status" value="1"/>
</dbReference>
<dbReference type="PROSITE" id="PS00022">
    <property type="entry name" value="EGF_1"/>
    <property type="match status" value="1"/>
</dbReference>
<evidence type="ECO:0000313" key="6">
    <source>
        <dbReference type="EMBL" id="CAH0111368.1"/>
    </source>
</evidence>
<keyword evidence="1 3" id="KW-1015">Disulfide bond</keyword>
<dbReference type="EC" id="3.4.13.19" evidence="3"/>
<keyword evidence="1" id="KW-0245">EGF-like domain</keyword>
<keyword evidence="3" id="KW-0862">Zinc</keyword>
<comment type="caution">
    <text evidence="6">The sequence shown here is derived from an EMBL/GenBank/DDBJ whole genome shotgun (WGS) entry which is preliminary data.</text>
</comment>
<feature type="disulfide bond" evidence="1">
    <location>
        <begin position="362"/>
        <end position="371"/>
    </location>
</feature>
<proteinExistence type="inferred from homology"/>
<comment type="similarity">
    <text evidence="3">Belongs to the metallo-dependent hydrolases superfamily. Peptidase M19 family.</text>
</comment>
<keyword evidence="3" id="KW-0325">Glycoprotein</keyword>
<dbReference type="Pfam" id="PF01244">
    <property type="entry name" value="Peptidase_M19"/>
    <property type="match status" value="1"/>
</dbReference>
<keyword evidence="3" id="KW-0479">Metal-binding</keyword>
<dbReference type="SMART" id="SM00181">
    <property type="entry name" value="EGF"/>
    <property type="match status" value="1"/>
</dbReference>
<dbReference type="CDD" id="cd01301">
    <property type="entry name" value="rDP_like"/>
    <property type="match status" value="1"/>
</dbReference>
<dbReference type="Gene3D" id="3.20.20.140">
    <property type="entry name" value="Metal-dependent hydrolases"/>
    <property type="match status" value="1"/>
</dbReference>
<dbReference type="GO" id="GO:0070573">
    <property type="term" value="F:metallodipeptidase activity"/>
    <property type="evidence" value="ECO:0007669"/>
    <property type="project" value="InterPro"/>
</dbReference>
<dbReference type="InterPro" id="IPR000033">
    <property type="entry name" value="LDLR_classB_rpt"/>
</dbReference>
<name>A0A8J2RZH6_9CRUS</name>
<dbReference type="PROSITE" id="PS00869">
    <property type="entry name" value="RENAL_DIPEPTIDASE_1"/>
    <property type="match status" value="1"/>
</dbReference>
<dbReference type="PROSITE" id="PS51365">
    <property type="entry name" value="RENAL_DIPEPTIDASE_2"/>
    <property type="match status" value="1"/>
</dbReference>